<reference evidence="1 2" key="1">
    <citation type="submission" date="2015-12" db="EMBL/GenBank/DDBJ databases">
        <title>Draft genome of the nematode, Onchocerca flexuosa.</title>
        <authorList>
            <person name="Mitreva M."/>
        </authorList>
    </citation>
    <scope>NUCLEOTIDE SEQUENCE [LARGE SCALE GENOMIC DNA]</scope>
    <source>
        <strain evidence="1">Red Deer</strain>
    </source>
</reference>
<evidence type="ECO:0000313" key="3">
    <source>
        <dbReference type="WBParaSite" id="OFLC_0000367801-mRNA-1"/>
    </source>
</evidence>
<keyword evidence="2" id="KW-1185">Reference proteome</keyword>
<dbReference type="Proteomes" id="UP000242913">
    <property type="component" value="Unassembled WGS sequence"/>
</dbReference>
<dbReference type="EMBL" id="KZ269980">
    <property type="protein sequence ID" value="OZC11483.1"/>
    <property type="molecule type" value="Genomic_DNA"/>
</dbReference>
<reference evidence="3" key="2">
    <citation type="submission" date="2016-06" db="UniProtKB">
        <authorList>
            <consortium name="WormBaseParasite"/>
        </authorList>
    </citation>
    <scope>IDENTIFICATION</scope>
</reference>
<dbReference type="AlphaFoldDB" id="A0A183H867"/>
<evidence type="ECO:0000313" key="1">
    <source>
        <dbReference type="EMBL" id="OZC11483.1"/>
    </source>
</evidence>
<sequence>MHRRIRTHYQICIRIRTCNHICTCTCTCTCIRSPRQQPTRIAVRERFADWKERKVKVTPMTPMQTMRRSANIMRDFLNAISDDQGE</sequence>
<organism evidence="3">
    <name type="scientific">Onchocerca flexuosa</name>
    <dbReference type="NCBI Taxonomy" id="387005"/>
    <lineage>
        <taxon>Eukaryota</taxon>
        <taxon>Metazoa</taxon>
        <taxon>Ecdysozoa</taxon>
        <taxon>Nematoda</taxon>
        <taxon>Chromadorea</taxon>
        <taxon>Rhabditida</taxon>
        <taxon>Spirurina</taxon>
        <taxon>Spiruromorpha</taxon>
        <taxon>Filarioidea</taxon>
        <taxon>Onchocercidae</taxon>
        <taxon>Onchocerca</taxon>
    </lineage>
</organism>
<proteinExistence type="predicted"/>
<name>A0A183H867_9BILA</name>
<gene>
    <name evidence="1" type="ORF">X798_01341</name>
</gene>
<dbReference type="WBParaSite" id="OFLC_0000367801-mRNA-1">
    <property type="protein sequence ID" value="OFLC_0000367801-mRNA-1"/>
    <property type="gene ID" value="OFLC_0000367801"/>
</dbReference>
<accession>A0A183H867</accession>
<evidence type="ECO:0000313" key="2">
    <source>
        <dbReference type="Proteomes" id="UP000242913"/>
    </source>
</evidence>
<protein>
    <submittedName>
        <fullName evidence="1 3">Uncharacterized protein</fullName>
    </submittedName>
</protein>